<name>A0A179BGI2_RHILE</name>
<accession>A0A179BGI2</accession>
<dbReference type="Pfam" id="PF25975">
    <property type="entry name" value="CzcB_C"/>
    <property type="match status" value="1"/>
</dbReference>
<evidence type="ECO:0000256" key="2">
    <source>
        <dbReference type="ARBA" id="ARBA00022448"/>
    </source>
</evidence>
<evidence type="ECO:0000256" key="1">
    <source>
        <dbReference type="ARBA" id="ARBA00009477"/>
    </source>
</evidence>
<evidence type="ECO:0000313" key="9">
    <source>
        <dbReference type="EMBL" id="OAP90231.1"/>
    </source>
</evidence>
<dbReference type="NCBIfam" id="TIGR01730">
    <property type="entry name" value="RND_mfp"/>
    <property type="match status" value="1"/>
</dbReference>
<evidence type="ECO:0000259" key="7">
    <source>
        <dbReference type="Pfam" id="PF25954"/>
    </source>
</evidence>
<keyword evidence="3" id="KW-0732">Signal</keyword>
<comment type="similarity">
    <text evidence="1">Belongs to the membrane fusion protein (MFP) (TC 8.A.1) family.</text>
</comment>
<proteinExistence type="inferred from homology"/>
<feature type="domain" description="CusB-like beta-barrel" evidence="7">
    <location>
        <begin position="318"/>
        <end position="393"/>
    </location>
</feature>
<dbReference type="GO" id="GO:0046914">
    <property type="term" value="F:transition metal ion binding"/>
    <property type="evidence" value="ECO:0007669"/>
    <property type="project" value="TreeGrafter"/>
</dbReference>
<dbReference type="InterPro" id="IPR051909">
    <property type="entry name" value="MFP_Cation_Efflux"/>
</dbReference>
<dbReference type="Pfam" id="PF25954">
    <property type="entry name" value="Beta-barrel_RND_2"/>
    <property type="match status" value="1"/>
</dbReference>
<dbReference type="GO" id="GO:0015679">
    <property type="term" value="P:plasma membrane copper ion transport"/>
    <property type="evidence" value="ECO:0007669"/>
    <property type="project" value="TreeGrafter"/>
</dbReference>
<dbReference type="GO" id="GO:0060003">
    <property type="term" value="P:copper ion export"/>
    <property type="evidence" value="ECO:0007669"/>
    <property type="project" value="TreeGrafter"/>
</dbReference>
<evidence type="ECO:0000259" key="8">
    <source>
        <dbReference type="Pfam" id="PF25975"/>
    </source>
</evidence>
<dbReference type="InterPro" id="IPR058792">
    <property type="entry name" value="Beta-barrel_RND_2"/>
</dbReference>
<keyword evidence="4" id="KW-0406">Ion transport</keyword>
<dbReference type="InterPro" id="IPR058649">
    <property type="entry name" value="CzcB_C"/>
</dbReference>
<organism evidence="9">
    <name type="scientific">Rhizobium leguminosarum</name>
    <dbReference type="NCBI Taxonomy" id="384"/>
    <lineage>
        <taxon>Bacteria</taxon>
        <taxon>Pseudomonadati</taxon>
        <taxon>Pseudomonadota</taxon>
        <taxon>Alphaproteobacteria</taxon>
        <taxon>Hyphomicrobiales</taxon>
        <taxon>Rhizobiaceae</taxon>
        <taxon>Rhizobium/Agrobacterium group</taxon>
        <taxon>Rhizobium</taxon>
    </lineage>
</organism>
<dbReference type="InterPro" id="IPR058790">
    <property type="entry name" value="BSH_CusB"/>
</dbReference>
<dbReference type="SUPFAM" id="SSF111369">
    <property type="entry name" value="HlyD-like secretion proteins"/>
    <property type="match status" value="1"/>
</dbReference>
<comment type="caution">
    <text evidence="9">The sequence shown here is derived from an EMBL/GenBank/DDBJ whole genome shotgun (WGS) entry which is preliminary data.</text>
</comment>
<gene>
    <name evidence="9" type="ORF">A4U53_30405</name>
</gene>
<feature type="domain" description="CusB-like barrel-sandwich hybrid" evidence="6">
    <location>
        <begin position="198"/>
        <end position="313"/>
    </location>
</feature>
<sequence>MKTATWLVAVTSLAVVGGGAYLAGARGVGQQQLHMLFDMAVAEAQPSTPEGTGPIIYYRHPDGLAEYSAKPRKTPDGRDFVSVRKSEDISFTASGITTAETSDQPKTSASGSAATERKVLYYRNPMGLPDTSKVPKKDSMGMDYIPVFEGDQADASMVKVSLGKLQRTGVRTATAQMASISRKIQVPGTVAWDERLISVISMRTDAFIDDAANVTTGNRIGKGESLFNFYSKEIATAGAELAAGRGDLRVSDAGSALRLRNLGVPDEVIRSIAERHQVPTSIEYVSPRDGVILERMATTGMMAKPGDPLFRIADTSHVWVIADVPEFNLASIQKGIPVAVTVRSLPGRTFEGTVDLIYPEIQQETRTTKVRIELANPGGILMANMYADVEIEAGVQKPVVAVPNSAVIDTGDRQVVFIDKGDGKFEPKDVSLGMRGEEQTEITKGIAAGDQVVVAANFLLDAESNLNSALSGMAIDEVKP</sequence>
<evidence type="ECO:0000256" key="4">
    <source>
        <dbReference type="ARBA" id="ARBA00023065"/>
    </source>
</evidence>
<keyword evidence="2" id="KW-0813">Transport</keyword>
<protein>
    <submittedName>
        <fullName evidence="9">Efflux transporter periplasmic adaptor subunit</fullName>
    </submittedName>
</protein>
<evidence type="ECO:0000259" key="6">
    <source>
        <dbReference type="Pfam" id="PF25919"/>
    </source>
</evidence>
<dbReference type="GO" id="GO:0030288">
    <property type="term" value="C:outer membrane-bounded periplasmic space"/>
    <property type="evidence" value="ECO:0007669"/>
    <property type="project" value="TreeGrafter"/>
</dbReference>
<evidence type="ECO:0000256" key="5">
    <source>
        <dbReference type="SAM" id="MobiDB-lite"/>
    </source>
</evidence>
<dbReference type="EMBL" id="LWBS01000423">
    <property type="protein sequence ID" value="OAP90231.1"/>
    <property type="molecule type" value="Genomic_DNA"/>
</dbReference>
<dbReference type="PANTHER" id="PTHR30097:SF15">
    <property type="entry name" value="CATION EFFLUX SYSTEM PROTEIN CUSB"/>
    <property type="match status" value="1"/>
</dbReference>
<dbReference type="Gene3D" id="2.40.30.170">
    <property type="match status" value="1"/>
</dbReference>
<dbReference type="PANTHER" id="PTHR30097">
    <property type="entry name" value="CATION EFFLUX SYSTEM PROTEIN CUSB"/>
    <property type="match status" value="1"/>
</dbReference>
<evidence type="ECO:0000256" key="3">
    <source>
        <dbReference type="ARBA" id="ARBA00022729"/>
    </source>
</evidence>
<dbReference type="FunFam" id="2.40.420.20:FF:000003">
    <property type="entry name" value="Cation efflux system protein cusB"/>
    <property type="match status" value="1"/>
</dbReference>
<feature type="domain" description="CzcB-like C-terminal circularly permuted SH3-like" evidence="8">
    <location>
        <begin position="400"/>
        <end position="460"/>
    </location>
</feature>
<dbReference type="GO" id="GO:0016020">
    <property type="term" value="C:membrane"/>
    <property type="evidence" value="ECO:0007669"/>
    <property type="project" value="InterPro"/>
</dbReference>
<dbReference type="Pfam" id="PF25919">
    <property type="entry name" value="BSH_CusB"/>
    <property type="match status" value="1"/>
</dbReference>
<dbReference type="InterPro" id="IPR006143">
    <property type="entry name" value="RND_pump_MFP"/>
</dbReference>
<dbReference type="Gene3D" id="2.40.420.20">
    <property type="match status" value="1"/>
</dbReference>
<dbReference type="FunFam" id="2.40.30.170:FF:000010">
    <property type="entry name" value="Efflux RND transporter periplasmic adaptor subunit"/>
    <property type="match status" value="1"/>
</dbReference>
<dbReference type="GO" id="GO:0022857">
    <property type="term" value="F:transmembrane transporter activity"/>
    <property type="evidence" value="ECO:0007669"/>
    <property type="project" value="InterPro"/>
</dbReference>
<feature type="region of interest" description="Disordered" evidence="5">
    <location>
        <begin position="94"/>
        <end position="113"/>
    </location>
</feature>
<dbReference type="AlphaFoldDB" id="A0A179BGI2"/>
<reference evidence="9" key="1">
    <citation type="submission" date="2016-04" db="EMBL/GenBank/DDBJ databases">
        <title>Fast-growing isolate from the root nodules of Vavilovia formosa.</title>
        <authorList>
            <person name="Kimeklis A."/>
            <person name="Safronova V."/>
            <person name="Belimov A."/>
            <person name="Andronov E."/>
        </authorList>
    </citation>
    <scope>NUCLEOTIDE SEQUENCE [LARGE SCALE GENOMIC DNA]</scope>
    <source>
        <strain evidence="9">Vaf-46</strain>
    </source>
</reference>